<dbReference type="SUPFAM" id="SSF54117">
    <property type="entry name" value="Interleukin 8-like chemokines"/>
    <property type="match status" value="1"/>
</dbReference>
<keyword evidence="7" id="KW-1015">Disulfide bond</keyword>
<protein>
    <recommendedName>
        <fullName evidence="8">C-C motif chemokine</fullName>
    </recommendedName>
</protein>
<feature type="chain" id="PRO_5008445077" description="C-C motif chemokine" evidence="8">
    <location>
        <begin position="26"/>
        <end position="118"/>
    </location>
</feature>
<dbReference type="SMART" id="SM00199">
    <property type="entry name" value="SCY"/>
    <property type="match status" value="1"/>
</dbReference>
<dbReference type="InterPro" id="IPR039809">
    <property type="entry name" value="Chemokine_b/g/d"/>
</dbReference>
<dbReference type="PANTHER" id="PTHR12015">
    <property type="entry name" value="SMALL INDUCIBLE CYTOKINE A"/>
    <property type="match status" value="1"/>
</dbReference>
<dbReference type="InterPro" id="IPR001811">
    <property type="entry name" value="Chemokine_IL8-like_dom"/>
</dbReference>
<dbReference type="EMBL" id="LZPO01008072">
    <property type="protein sequence ID" value="OBS82361.1"/>
    <property type="molecule type" value="Genomic_DNA"/>
</dbReference>
<dbReference type="Pfam" id="PF00048">
    <property type="entry name" value="IL8"/>
    <property type="match status" value="1"/>
</dbReference>
<proteinExistence type="inferred from homology"/>
<evidence type="ECO:0000256" key="9">
    <source>
        <dbReference type="SAM" id="MobiDB-lite"/>
    </source>
</evidence>
<comment type="caution">
    <text evidence="11">The sequence shown here is derived from an EMBL/GenBank/DDBJ whole genome shotgun (WGS) entry which is preliminary data.</text>
</comment>
<dbReference type="OrthoDB" id="9834099at2759"/>
<dbReference type="GO" id="GO:0030335">
    <property type="term" value="P:positive regulation of cell migration"/>
    <property type="evidence" value="ECO:0007669"/>
    <property type="project" value="TreeGrafter"/>
</dbReference>
<accession>A0A1A6HVU7</accession>
<dbReference type="InterPro" id="IPR036048">
    <property type="entry name" value="Interleukin_8-like_sf"/>
</dbReference>
<dbReference type="GO" id="GO:0061844">
    <property type="term" value="P:antimicrobial humoral immune response mediated by antimicrobial peptide"/>
    <property type="evidence" value="ECO:0007669"/>
    <property type="project" value="TreeGrafter"/>
</dbReference>
<evidence type="ECO:0000256" key="1">
    <source>
        <dbReference type="ARBA" id="ARBA00004613"/>
    </source>
</evidence>
<dbReference type="GO" id="GO:0048020">
    <property type="term" value="F:CCR chemokine receptor binding"/>
    <property type="evidence" value="ECO:0007669"/>
    <property type="project" value="TreeGrafter"/>
</dbReference>
<keyword evidence="3 8" id="KW-0145">Chemotaxis</keyword>
<evidence type="ECO:0000313" key="11">
    <source>
        <dbReference type="EMBL" id="OBS82361.1"/>
    </source>
</evidence>
<keyword evidence="6 8" id="KW-0732">Signal</keyword>
<dbReference type="GO" id="GO:0006954">
    <property type="term" value="P:inflammatory response"/>
    <property type="evidence" value="ECO:0007669"/>
    <property type="project" value="TreeGrafter"/>
</dbReference>
<comment type="subcellular location">
    <subcellularLocation>
        <location evidence="1 8">Secreted</location>
    </subcellularLocation>
</comment>
<comment type="similarity">
    <text evidence="2 8">Belongs to the intercrine beta (chemokine CC) family.</text>
</comment>
<sequence>MAGLTTVVASLLLVACMCSIFPTDSVIIPSSCCTSFISKKIPRKLVVSYHLANGSVCHKAGVIFITKGGHKICSDPKLPWVQRHIQYLDAKRKQRSAGAKALGTKFSNQRHHGNRTKV</sequence>
<gene>
    <name evidence="11" type="ORF">A6R68_23650</name>
</gene>
<feature type="region of interest" description="Disordered" evidence="9">
    <location>
        <begin position="96"/>
        <end position="118"/>
    </location>
</feature>
<feature type="signal peptide" evidence="8">
    <location>
        <begin position="1"/>
        <end position="25"/>
    </location>
</feature>
<dbReference type="AlphaFoldDB" id="A0A1A6HVU7"/>
<feature type="domain" description="Chemokine interleukin-8-like" evidence="10">
    <location>
        <begin position="29"/>
        <end position="88"/>
    </location>
</feature>
<evidence type="ECO:0000256" key="7">
    <source>
        <dbReference type="ARBA" id="ARBA00023157"/>
    </source>
</evidence>
<dbReference type="Proteomes" id="UP000092124">
    <property type="component" value="Unassembled WGS sequence"/>
</dbReference>
<evidence type="ECO:0000256" key="8">
    <source>
        <dbReference type="RuleBase" id="RU361150"/>
    </source>
</evidence>
<keyword evidence="5 8" id="KW-0964">Secreted</keyword>
<reference evidence="11 12" key="1">
    <citation type="submission" date="2016-06" db="EMBL/GenBank/DDBJ databases">
        <title>The Draft Genome Sequence and Annotation of the Desert Woodrat Neotoma lepida.</title>
        <authorList>
            <person name="Campbell M."/>
            <person name="Oakeson K.F."/>
            <person name="Yandell M."/>
            <person name="Halpert J.R."/>
            <person name="Dearing D."/>
        </authorList>
    </citation>
    <scope>NUCLEOTIDE SEQUENCE [LARGE SCALE GENOMIC DNA]</scope>
    <source>
        <strain evidence="11">417</strain>
        <tissue evidence="11">Liver</tissue>
    </source>
</reference>
<evidence type="ECO:0000256" key="5">
    <source>
        <dbReference type="ARBA" id="ARBA00022525"/>
    </source>
</evidence>
<dbReference type="GO" id="GO:0048245">
    <property type="term" value="P:eosinophil chemotaxis"/>
    <property type="evidence" value="ECO:0007669"/>
    <property type="project" value="TreeGrafter"/>
</dbReference>
<organism evidence="11 12">
    <name type="scientific">Neotoma lepida</name>
    <name type="common">Desert woodrat</name>
    <dbReference type="NCBI Taxonomy" id="56216"/>
    <lineage>
        <taxon>Eukaryota</taxon>
        <taxon>Metazoa</taxon>
        <taxon>Chordata</taxon>
        <taxon>Craniata</taxon>
        <taxon>Vertebrata</taxon>
        <taxon>Euteleostomi</taxon>
        <taxon>Mammalia</taxon>
        <taxon>Eutheria</taxon>
        <taxon>Euarchontoglires</taxon>
        <taxon>Glires</taxon>
        <taxon>Rodentia</taxon>
        <taxon>Myomorpha</taxon>
        <taxon>Muroidea</taxon>
        <taxon>Cricetidae</taxon>
        <taxon>Neotominae</taxon>
        <taxon>Neotoma</taxon>
    </lineage>
</organism>
<evidence type="ECO:0000256" key="3">
    <source>
        <dbReference type="ARBA" id="ARBA00022500"/>
    </source>
</evidence>
<dbReference type="GO" id="GO:0008009">
    <property type="term" value="F:chemokine activity"/>
    <property type="evidence" value="ECO:0007669"/>
    <property type="project" value="InterPro"/>
</dbReference>
<evidence type="ECO:0000256" key="2">
    <source>
        <dbReference type="ARBA" id="ARBA00010868"/>
    </source>
</evidence>
<dbReference type="InterPro" id="IPR000827">
    <property type="entry name" value="Chemokine_CC_CS"/>
</dbReference>
<dbReference type="PROSITE" id="PS00472">
    <property type="entry name" value="SMALL_CYTOKINES_CC"/>
    <property type="match status" value="1"/>
</dbReference>
<evidence type="ECO:0000313" key="12">
    <source>
        <dbReference type="Proteomes" id="UP000092124"/>
    </source>
</evidence>
<evidence type="ECO:0000256" key="6">
    <source>
        <dbReference type="ARBA" id="ARBA00022729"/>
    </source>
</evidence>
<dbReference type="CDD" id="cd00272">
    <property type="entry name" value="Chemokine_CC"/>
    <property type="match status" value="1"/>
</dbReference>
<keyword evidence="4 8" id="KW-0202">Cytokine</keyword>
<evidence type="ECO:0000256" key="4">
    <source>
        <dbReference type="ARBA" id="ARBA00022514"/>
    </source>
</evidence>
<name>A0A1A6HVU7_NEOLE</name>
<dbReference type="Gene3D" id="2.40.50.40">
    <property type="match status" value="1"/>
</dbReference>
<dbReference type="FunFam" id="2.40.50.40:FF:000002">
    <property type="entry name" value="C-C motif chemokine"/>
    <property type="match status" value="1"/>
</dbReference>
<dbReference type="PANTHER" id="PTHR12015:SF100">
    <property type="entry name" value="C-C MOTIF CHEMOKINE 24"/>
    <property type="match status" value="1"/>
</dbReference>
<evidence type="ECO:0000259" key="10">
    <source>
        <dbReference type="SMART" id="SM00199"/>
    </source>
</evidence>
<feature type="compositionally biased region" description="Basic residues" evidence="9">
    <location>
        <begin position="108"/>
        <end position="118"/>
    </location>
</feature>
<dbReference type="STRING" id="56216.A0A1A6HVU7"/>
<keyword evidence="12" id="KW-1185">Reference proteome</keyword>
<dbReference type="GO" id="GO:0005615">
    <property type="term" value="C:extracellular space"/>
    <property type="evidence" value="ECO:0007669"/>
    <property type="project" value="UniProtKB-KW"/>
</dbReference>
<dbReference type="GO" id="GO:0070098">
    <property type="term" value="P:chemokine-mediated signaling pathway"/>
    <property type="evidence" value="ECO:0007669"/>
    <property type="project" value="TreeGrafter"/>
</dbReference>